<dbReference type="InterPro" id="IPR013762">
    <property type="entry name" value="Integrase-like_cat_sf"/>
</dbReference>
<evidence type="ECO:0000313" key="8">
    <source>
        <dbReference type="EMBL" id="MDP0399222.1"/>
    </source>
</evidence>
<dbReference type="PANTHER" id="PTHR30349:SF41">
    <property type="entry name" value="INTEGRASE_RECOMBINASE PROTEIN MJ0367-RELATED"/>
    <property type="match status" value="1"/>
</dbReference>
<dbReference type="InterPro" id="IPR011010">
    <property type="entry name" value="DNA_brk_join_enz"/>
</dbReference>
<keyword evidence="2 4" id="KW-0238">DNA-binding</keyword>
<dbReference type="InterPro" id="IPR050090">
    <property type="entry name" value="Tyrosine_recombinase_XerCD"/>
</dbReference>
<evidence type="ECO:0000256" key="5">
    <source>
        <dbReference type="SAM" id="MobiDB-lite"/>
    </source>
</evidence>
<proteinExistence type="inferred from homology"/>
<accession>A0AA90NF14</accession>
<organism evidence="8 9">
    <name type="scientific">Tsukamurella strandjordii</name>
    <dbReference type="NCBI Taxonomy" id="147577"/>
    <lineage>
        <taxon>Bacteria</taxon>
        <taxon>Bacillati</taxon>
        <taxon>Actinomycetota</taxon>
        <taxon>Actinomycetes</taxon>
        <taxon>Mycobacteriales</taxon>
        <taxon>Tsukamurellaceae</taxon>
        <taxon>Tsukamurella</taxon>
    </lineage>
</organism>
<dbReference type="GO" id="GO:0006310">
    <property type="term" value="P:DNA recombination"/>
    <property type="evidence" value="ECO:0007669"/>
    <property type="project" value="UniProtKB-KW"/>
</dbReference>
<evidence type="ECO:0000259" key="6">
    <source>
        <dbReference type="PROSITE" id="PS51898"/>
    </source>
</evidence>
<feature type="compositionally biased region" description="Basic and acidic residues" evidence="5">
    <location>
        <begin position="7"/>
        <end position="27"/>
    </location>
</feature>
<sequence>MSTEATTDTRQRGDRTDDSIRRLDSGKWRARPTLGTDPVTGKQVRPTKIFATKGAARDWITDQRKQWSERTWSAKSERSFDDVADHWLKVRVADDGTRENTVRADRESLAYARRAFGPVAVQKVTPEALIDWSLNLTTKPGTNADGTEKPGKPLAPATRRRAIVTVKAVFAHAKRLRFISFDPAEHLSPPSQKVIVAVAEGEIWSPAQMETFLDSVAEHRLAGCFALTLLGLRREEVGGLRWSDLNLTAGELSIRQARVDVNGREVVGDPKNARSVRDLPIPPRELAMLKTMHAAHRRERLAVGQHLPDDALILARMDGTPLPVREYTRLFTDRRKAASLPAITLRNLRHSSVSRMREAGVPADVVAAWHGHSERMTTGVYGRVSDDRLKAAADVFSKAIGQS</sequence>
<dbReference type="PROSITE" id="PS51898">
    <property type="entry name" value="TYR_RECOMBINASE"/>
    <property type="match status" value="1"/>
</dbReference>
<dbReference type="SUPFAM" id="SSF56349">
    <property type="entry name" value="DNA breaking-rejoining enzymes"/>
    <property type="match status" value="1"/>
</dbReference>
<feature type="region of interest" description="Disordered" evidence="5">
    <location>
        <begin position="1"/>
        <end position="42"/>
    </location>
</feature>
<evidence type="ECO:0000256" key="3">
    <source>
        <dbReference type="ARBA" id="ARBA00023172"/>
    </source>
</evidence>
<dbReference type="Gene3D" id="1.10.150.130">
    <property type="match status" value="1"/>
</dbReference>
<keyword evidence="3" id="KW-0233">DNA recombination</keyword>
<dbReference type="GO" id="GO:0003677">
    <property type="term" value="F:DNA binding"/>
    <property type="evidence" value="ECO:0007669"/>
    <property type="project" value="UniProtKB-UniRule"/>
</dbReference>
<dbReference type="InterPro" id="IPR044068">
    <property type="entry name" value="CB"/>
</dbReference>
<dbReference type="AlphaFoldDB" id="A0AA90NF14"/>
<reference evidence="8" key="1">
    <citation type="submission" date="2023-08" db="EMBL/GenBank/DDBJ databases">
        <title>The draft genome of Tsukamurella strandjordii strain 050030.</title>
        <authorList>
            <person name="Zhao F."/>
            <person name="Feng Y."/>
            <person name="Zong Z."/>
        </authorList>
    </citation>
    <scope>NUCLEOTIDE SEQUENCE</scope>
    <source>
        <strain evidence="8">050030</strain>
    </source>
</reference>
<dbReference type="Pfam" id="PF00589">
    <property type="entry name" value="Phage_integrase"/>
    <property type="match status" value="1"/>
</dbReference>
<dbReference type="Proteomes" id="UP001178281">
    <property type="component" value="Unassembled WGS sequence"/>
</dbReference>
<evidence type="ECO:0000256" key="1">
    <source>
        <dbReference type="ARBA" id="ARBA00008857"/>
    </source>
</evidence>
<protein>
    <submittedName>
        <fullName evidence="8">Site-specific integrase</fullName>
    </submittedName>
</protein>
<dbReference type="RefSeq" id="WP_305111931.1">
    <property type="nucleotide sequence ID" value="NZ_JAUTIX010000005.1"/>
</dbReference>
<keyword evidence="9" id="KW-1185">Reference proteome</keyword>
<feature type="domain" description="Tyr recombinase" evidence="6">
    <location>
        <begin position="199"/>
        <end position="394"/>
    </location>
</feature>
<comment type="similarity">
    <text evidence="1">Belongs to the 'phage' integrase family.</text>
</comment>
<dbReference type="PROSITE" id="PS51900">
    <property type="entry name" value="CB"/>
    <property type="match status" value="1"/>
</dbReference>
<gene>
    <name evidence="8" type="ORF">Q7X28_14930</name>
</gene>
<evidence type="ECO:0000256" key="2">
    <source>
        <dbReference type="ARBA" id="ARBA00023125"/>
    </source>
</evidence>
<dbReference type="InterPro" id="IPR010998">
    <property type="entry name" value="Integrase_recombinase_N"/>
</dbReference>
<name>A0AA90NF14_9ACTN</name>
<evidence type="ECO:0000313" key="9">
    <source>
        <dbReference type="Proteomes" id="UP001178281"/>
    </source>
</evidence>
<dbReference type="InterPro" id="IPR002104">
    <property type="entry name" value="Integrase_catalytic"/>
</dbReference>
<comment type="caution">
    <text evidence="8">The sequence shown here is derived from an EMBL/GenBank/DDBJ whole genome shotgun (WGS) entry which is preliminary data.</text>
</comment>
<dbReference type="GO" id="GO:0015074">
    <property type="term" value="P:DNA integration"/>
    <property type="evidence" value="ECO:0007669"/>
    <property type="project" value="InterPro"/>
</dbReference>
<evidence type="ECO:0000256" key="4">
    <source>
        <dbReference type="PROSITE-ProRule" id="PRU01248"/>
    </source>
</evidence>
<dbReference type="PANTHER" id="PTHR30349">
    <property type="entry name" value="PHAGE INTEGRASE-RELATED"/>
    <property type="match status" value="1"/>
</dbReference>
<dbReference type="EMBL" id="JAUTIX010000005">
    <property type="protein sequence ID" value="MDP0399222.1"/>
    <property type="molecule type" value="Genomic_DNA"/>
</dbReference>
<dbReference type="Gene3D" id="1.10.443.10">
    <property type="entry name" value="Intergrase catalytic core"/>
    <property type="match status" value="1"/>
</dbReference>
<feature type="domain" description="Core-binding (CB)" evidence="7">
    <location>
        <begin position="78"/>
        <end position="174"/>
    </location>
</feature>
<dbReference type="CDD" id="cd01189">
    <property type="entry name" value="INT_ICEBs1_C_like"/>
    <property type="match status" value="1"/>
</dbReference>
<evidence type="ECO:0000259" key="7">
    <source>
        <dbReference type="PROSITE" id="PS51900"/>
    </source>
</evidence>